<feature type="transmembrane region" description="Helical" evidence="2">
    <location>
        <begin position="5"/>
        <end position="23"/>
    </location>
</feature>
<dbReference type="Proteomes" id="UP000886758">
    <property type="component" value="Unassembled WGS sequence"/>
</dbReference>
<feature type="compositionally biased region" description="Basic and acidic residues" evidence="1">
    <location>
        <begin position="345"/>
        <end position="356"/>
    </location>
</feature>
<name>A0A9D1GQ11_9MOLU</name>
<organism evidence="3 4">
    <name type="scientific">Candidatus Pelethenecus faecipullorum</name>
    <dbReference type="NCBI Taxonomy" id="2840900"/>
    <lineage>
        <taxon>Bacteria</taxon>
        <taxon>Bacillati</taxon>
        <taxon>Mycoplasmatota</taxon>
        <taxon>Mollicutes</taxon>
        <taxon>Candidatus Pelethenecus</taxon>
    </lineage>
</organism>
<reference evidence="3" key="1">
    <citation type="submission" date="2020-10" db="EMBL/GenBank/DDBJ databases">
        <authorList>
            <person name="Gilroy R."/>
        </authorList>
    </citation>
    <scope>NUCLEOTIDE SEQUENCE</scope>
    <source>
        <strain evidence="3">ChiW17-6978</strain>
    </source>
</reference>
<accession>A0A9D1GQ11</accession>
<feature type="compositionally biased region" description="Basic and acidic residues" evidence="1">
    <location>
        <begin position="413"/>
        <end position="425"/>
    </location>
</feature>
<keyword evidence="2" id="KW-0812">Transmembrane</keyword>
<sequence>MWKKVLYFGIAIVIGIVVAMVAYSSNQFNHVYNLVNTAIAEKKYEDVAKVFGGCFDTHAINTIEHDQMDIVVFPGTTLTNTVYYNQESEEQTYLVYEEAYYIYIFNPTFNYVNVNDDNQTALRFTSSSAAQYTYPFVVSSTTNKDYYVEKPSNPTEAVMNDARDLISVQTNWNFMSITLTKTMVDYIKAQIGGTIVQMEVLDNEGTNVVYSESLPLDFSQAFFSDISELIDHYNVYLQAYLKDNNDTEAADQFNAFYEPWYEEFKANQEQTGYTFRYDDHTLSPGSLLWQTVGMMALYLVFIILIYILLFHFASIKRIFSRETYKDYSSNKKGTSAKPAKSTPVKKADLTVKEEQKPIGSTESDGNSSNASTESTSSTVLENNDQPLLVESGESNQQDLNQTEENTTSQTDETENKETENKDIES</sequence>
<keyword evidence="2" id="KW-0472">Membrane</keyword>
<comment type="caution">
    <text evidence="3">The sequence shown here is derived from an EMBL/GenBank/DDBJ whole genome shotgun (WGS) entry which is preliminary data.</text>
</comment>
<dbReference type="EMBL" id="DVLF01000012">
    <property type="protein sequence ID" value="HIT49455.1"/>
    <property type="molecule type" value="Genomic_DNA"/>
</dbReference>
<reference evidence="3" key="2">
    <citation type="journal article" date="2021" name="PeerJ">
        <title>Extensive microbial diversity within the chicken gut microbiome revealed by metagenomics and culture.</title>
        <authorList>
            <person name="Gilroy R."/>
            <person name="Ravi A."/>
            <person name="Getino M."/>
            <person name="Pursley I."/>
            <person name="Horton D.L."/>
            <person name="Alikhan N.F."/>
            <person name="Baker D."/>
            <person name="Gharbi K."/>
            <person name="Hall N."/>
            <person name="Watson M."/>
            <person name="Adriaenssens E.M."/>
            <person name="Foster-Nyarko E."/>
            <person name="Jarju S."/>
            <person name="Secka A."/>
            <person name="Antonio M."/>
            <person name="Oren A."/>
            <person name="Chaudhuri R.R."/>
            <person name="La Ragione R."/>
            <person name="Hildebrand F."/>
            <person name="Pallen M.J."/>
        </authorList>
    </citation>
    <scope>NUCLEOTIDE SEQUENCE</scope>
    <source>
        <strain evidence="3">ChiW17-6978</strain>
    </source>
</reference>
<dbReference type="AlphaFoldDB" id="A0A9D1GQ11"/>
<keyword evidence="2" id="KW-1133">Transmembrane helix</keyword>
<evidence type="ECO:0000256" key="1">
    <source>
        <dbReference type="SAM" id="MobiDB-lite"/>
    </source>
</evidence>
<feature type="region of interest" description="Disordered" evidence="1">
    <location>
        <begin position="327"/>
        <end position="425"/>
    </location>
</feature>
<feature type="compositionally biased region" description="Polar residues" evidence="1">
    <location>
        <begin position="392"/>
        <end position="409"/>
    </location>
</feature>
<protein>
    <submittedName>
        <fullName evidence="3">Uncharacterized protein</fullName>
    </submittedName>
</protein>
<evidence type="ECO:0000313" key="4">
    <source>
        <dbReference type="Proteomes" id="UP000886758"/>
    </source>
</evidence>
<feature type="transmembrane region" description="Helical" evidence="2">
    <location>
        <begin position="287"/>
        <end position="312"/>
    </location>
</feature>
<gene>
    <name evidence="3" type="ORF">IAD46_00340</name>
</gene>
<feature type="compositionally biased region" description="Low complexity" evidence="1">
    <location>
        <begin position="366"/>
        <end position="378"/>
    </location>
</feature>
<proteinExistence type="predicted"/>
<evidence type="ECO:0000256" key="2">
    <source>
        <dbReference type="SAM" id="Phobius"/>
    </source>
</evidence>
<evidence type="ECO:0000313" key="3">
    <source>
        <dbReference type="EMBL" id="HIT49455.1"/>
    </source>
</evidence>